<evidence type="ECO:0000256" key="2">
    <source>
        <dbReference type="ARBA" id="ARBA00008107"/>
    </source>
</evidence>
<dbReference type="InterPro" id="IPR038078">
    <property type="entry name" value="PhoU-like_sf"/>
</dbReference>
<keyword evidence="5 7" id="KW-0963">Cytoplasm</keyword>
<comment type="function">
    <text evidence="7">Plays a role in the regulation of phosphate uptake.</text>
</comment>
<dbReference type="Pfam" id="PF01895">
    <property type="entry name" value="PhoU"/>
    <property type="match status" value="2"/>
</dbReference>
<dbReference type="InterPro" id="IPR028366">
    <property type="entry name" value="PhoU"/>
</dbReference>
<evidence type="ECO:0000256" key="3">
    <source>
        <dbReference type="ARBA" id="ARBA00011738"/>
    </source>
</evidence>
<evidence type="ECO:0000313" key="10">
    <source>
        <dbReference type="Proteomes" id="UP000620366"/>
    </source>
</evidence>
<comment type="subunit">
    <text evidence="3 7">Homodimer.</text>
</comment>
<dbReference type="SUPFAM" id="SSF109755">
    <property type="entry name" value="PhoU-like"/>
    <property type="match status" value="1"/>
</dbReference>
<keyword evidence="10" id="KW-1185">Reference proteome</keyword>
<evidence type="ECO:0000256" key="6">
    <source>
        <dbReference type="ARBA" id="ARBA00022592"/>
    </source>
</evidence>
<dbReference type="NCBIfam" id="TIGR02135">
    <property type="entry name" value="phoU_full"/>
    <property type="match status" value="1"/>
</dbReference>
<dbReference type="PANTHER" id="PTHR42930:SF3">
    <property type="entry name" value="PHOSPHATE-SPECIFIC TRANSPORT SYSTEM ACCESSORY PROTEIN PHOU"/>
    <property type="match status" value="1"/>
</dbReference>
<dbReference type="PIRSF" id="PIRSF003107">
    <property type="entry name" value="PhoU"/>
    <property type="match status" value="1"/>
</dbReference>
<organism evidence="9 10">
    <name type="scientific">Feifania hominis</name>
    <dbReference type="NCBI Taxonomy" id="2763660"/>
    <lineage>
        <taxon>Bacteria</taxon>
        <taxon>Bacillati</taxon>
        <taxon>Bacillota</taxon>
        <taxon>Clostridia</taxon>
        <taxon>Eubacteriales</taxon>
        <taxon>Feifaniaceae</taxon>
        <taxon>Feifania</taxon>
    </lineage>
</organism>
<comment type="subcellular location">
    <subcellularLocation>
        <location evidence="1 7">Cytoplasm</location>
    </subcellularLocation>
</comment>
<protein>
    <recommendedName>
        <fullName evidence="7">Phosphate-specific transport system accessory protein PhoU</fullName>
    </recommendedName>
</protein>
<feature type="domain" description="PhoU" evidence="8">
    <location>
        <begin position="119"/>
        <end position="206"/>
    </location>
</feature>
<keyword evidence="6 7" id="KW-0592">Phosphate transport</keyword>
<reference evidence="9" key="1">
    <citation type="submission" date="2020-08" db="EMBL/GenBank/DDBJ databases">
        <title>Genome public.</title>
        <authorList>
            <person name="Liu C."/>
            <person name="Sun Q."/>
        </authorList>
    </citation>
    <scope>NUCLEOTIDE SEQUENCE</scope>
    <source>
        <strain evidence="9">BX7</strain>
    </source>
</reference>
<dbReference type="PANTHER" id="PTHR42930">
    <property type="entry name" value="PHOSPHATE-SPECIFIC TRANSPORT SYSTEM ACCESSORY PROTEIN PHOU"/>
    <property type="match status" value="1"/>
</dbReference>
<keyword evidence="4 7" id="KW-0813">Transport</keyword>
<dbReference type="GO" id="GO:0005737">
    <property type="term" value="C:cytoplasm"/>
    <property type="evidence" value="ECO:0007669"/>
    <property type="project" value="UniProtKB-SubCell"/>
</dbReference>
<comment type="similarity">
    <text evidence="2 7">Belongs to the PhoU family.</text>
</comment>
<feature type="domain" description="PhoU" evidence="8">
    <location>
        <begin position="17"/>
        <end position="103"/>
    </location>
</feature>
<proteinExistence type="inferred from homology"/>
<dbReference type="AlphaFoldDB" id="A0A926DF79"/>
<dbReference type="GO" id="GO:0030643">
    <property type="term" value="P:intracellular phosphate ion homeostasis"/>
    <property type="evidence" value="ECO:0007669"/>
    <property type="project" value="InterPro"/>
</dbReference>
<evidence type="ECO:0000256" key="4">
    <source>
        <dbReference type="ARBA" id="ARBA00022448"/>
    </source>
</evidence>
<comment type="caution">
    <text evidence="9">The sequence shown here is derived from an EMBL/GenBank/DDBJ whole genome shotgun (WGS) entry which is preliminary data.</text>
</comment>
<gene>
    <name evidence="9" type="primary">phoU</name>
    <name evidence="9" type="ORF">H8695_08570</name>
</gene>
<accession>A0A926DF79</accession>
<evidence type="ECO:0000256" key="1">
    <source>
        <dbReference type="ARBA" id="ARBA00004496"/>
    </source>
</evidence>
<name>A0A926DF79_9FIRM</name>
<dbReference type="InterPro" id="IPR026022">
    <property type="entry name" value="PhoU_dom"/>
</dbReference>
<evidence type="ECO:0000256" key="7">
    <source>
        <dbReference type="PIRNR" id="PIRNR003107"/>
    </source>
</evidence>
<evidence type="ECO:0000256" key="5">
    <source>
        <dbReference type="ARBA" id="ARBA00022490"/>
    </source>
</evidence>
<dbReference type="GO" id="GO:0045936">
    <property type="term" value="P:negative regulation of phosphate metabolic process"/>
    <property type="evidence" value="ECO:0007669"/>
    <property type="project" value="InterPro"/>
</dbReference>
<dbReference type="EMBL" id="JACRSP010000003">
    <property type="protein sequence ID" value="MBC8536737.1"/>
    <property type="molecule type" value="Genomic_DNA"/>
</dbReference>
<dbReference type="RefSeq" id="WP_249300587.1">
    <property type="nucleotide sequence ID" value="NZ_JACRSP010000003.1"/>
</dbReference>
<sequence>MRNRFDAELERLGDALVDMGSMAEQALGDTIAALKDRDYDKARALIANADRADQAERSIESACLKLLLQQQPVARDLRTISAALKMVTDLERIYDQAGDLAEICLRFEGQEYIKEPTQISQMADTAGEMVKQSIDAYVRRDTELALRVIDRDDRVDELFTRVKNDLVDILVRDHDRAKGDQVVDFLMIAKYIERIADHAVNIADWVIFSVTGEHRGGKVL</sequence>
<dbReference type="GO" id="GO:0006817">
    <property type="term" value="P:phosphate ion transport"/>
    <property type="evidence" value="ECO:0007669"/>
    <property type="project" value="UniProtKB-KW"/>
</dbReference>
<dbReference type="Gene3D" id="1.20.58.220">
    <property type="entry name" value="Phosphate transport system protein phou homolog 2, domain 2"/>
    <property type="match status" value="1"/>
</dbReference>
<evidence type="ECO:0000313" key="9">
    <source>
        <dbReference type="EMBL" id="MBC8536737.1"/>
    </source>
</evidence>
<dbReference type="Proteomes" id="UP000620366">
    <property type="component" value="Unassembled WGS sequence"/>
</dbReference>
<evidence type="ECO:0000259" key="8">
    <source>
        <dbReference type="Pfam" id="PF01895"/>
    </source>
</evidence>
<dbReference type="FunFam" id="1.20.58.220:FF:000004">
    <property type="entry name" value="Phosphate-specific transport system accessory protein PhoU"/>
    <property type="match status" value="1"/>
</dbReference>